<evidence type="ECO:0000256" key="1">
    <source>
        <dbReference type="ARBA" id="ARBA00023002"/>
    </source>
</evidence>
<comment type="caution">
    <text evidence="3">The sequence shown here is derived from an EMBL/GenBank/DDBJ whole genome shotgun (WGS) entry which is preliminary data.</text>
</comment>
<feature type="domain" description="Cysteine-rich" evidence="2">
    <location>
        <begin position="148"/>
        <end position="235"/>
    </location>
</feature>
<protein>
    <submittedName>
        <fullName evidence="3">CoB--CoM heterodisulfide reductase iron-sulfur subunit B family protein</fullName>
    </submittedName>
</protein>
<dbReference type="GO" id="GO:0016491">
    <property type="term" value="F:oxidoreductase activity"/>
    <property type="evidence" value="ECO:0007669"/>
    <property type="project" value="UniProtKB-KW"/>
</dbReference>
<dbReference type="Proteomes" id="UP000807825">
    <property type="component" value="Unassembled WGS sequence"/>
</dbReference>
<reference evidence="3" key="1">
    <citation type="submission" date="2020-07" db="EMBL/GenBank/DDBJ databases">
        <title>Huge and variable diversity of episymbiotic CPR bacteria and DPANN archaea in groundwater ecosystems.</title>
        <authorList>
            <person name="He C.Y."/>
            <person name="Keren R."/>
            <person name="Whittaker M."/>
            <person name="Farag I.F."/>
            <person name="Doudna J."/>
            <person name="Cate J.H.D."/>
            <person name="Banfield J.F."/>
        </authorList>
    </citation>
    <scope>NUCLEOTIDE SEQUENCE</scope>
    <source>
        <strain evidence="3">NC_groundwater_1664_Pr3_B-0.1um_52_9</strain>
    </source>
</reference>
<dbReference type="Gene3D" id="3.40.50.11810">
    <property type="match status" value="1"/>
</dbReference>
<organism evidence="3 4">
    <name type="scientific">Desulfomonile tiedjei</name>
    <dbReference type="NCBI Taxonomy" id="2358"/>
    <lineage>
        <taxon>Bacteria</taxon>
        <taxon>Pseudomonadati</taxon>
        <taxon>Thermodesulfobacteriota</taxon>
        <taxon>Desulfomonilia</taxon>
        <taxon>Desulfomonilales</taxon>
        <taxon>Desulfomonilaceae</taxon>
        <taxon>Desulfomonile</taxon>
    </lineage>
</organism>
<name>A0A9D6Z226_9BACT</name>
<evidence type="ECO:0000313" key="3">
    <source>
        <dbReference type="EMBL" id="MBI5248202.1"/>
    </source>
</evidence>
<dbReference type="PANTHER" id="PTHR42947">
    <property type="entry name" value="COB--COM HETERODISULFIDE REDUCTASE SUBUNIT B 1"/>
    <property type="match status" value="1"/>
</dbReference>
<dbReference type="InterPro" id="IPR004017">
    <property type="entry name" value="Cys_rich_dom"/>
</dbReference>
<dbReference type="EMBL" id="JACRDE010000050">
    <property type="protein sequence ID" value="MBI5248202.1"/>
    <property type="molecule type" value="Genomic_DNA"/>
</dbReference>
<proteinExistence type="predicted"/>
<keyword evidence="1" id="KW-0560">Oxidoreductase</keyword>
<dbReference type="Gene3D" id="1.20.1050.140">
    <property type="match status" value="1"/>
</dbReference>
<dbReference type="Pfam" id="PF02754">
    <property type="entry name" value="CCG"/>
    <property type="match status" value="2"/>
</dbReference>
<evidence type="ECO:0000313" key="4">
    <source>
        <dbReference type="Proteomes" id="UP000807825"/>
    </source>
</evidence>
<dbReference type="AlphaFoldDB" id="A0A9D6Z226"/>
<gene>
    <name evidence="3" type="ORF">HY912_01795</name>
</gene>
<dbReference type="InterPro" id="IPR051278">
    <property type="entry name" value="HdrB/HdrD_reductase"/>
</dbReference>
<dbReference type="PANTHER" id="PTHR42947:SF1">
    <property type="entry name" value="COB--COM HETERODISULFIDE REDUCTASE SUBUNIT B 1"/>
    <property type="match status" value="1"/>
</dbReference>
<sequence length="290" mass="31992">MRVSYYPGCSLEGTAKSYDISVRHVCRSLDIQLEEVPTWACCGSSPALKMNRLLSTALSAHNLALAERQNLSDVVAPCPFCFRRLKSAQEEMARDPALRQKVEQTIESQVNGNLTIHNLLGFLTERVGMKAIGEKIRKPLTGLKLIPYYGCYVVKPPSVTCFDDPANPTSLDEILRAAGGEVLDWDFKSECCGAGLSLSKPEKVCELTGRLVRDAAWRGADAIVVVCQLCQANLDLRQREIGLTDKKEYQLPVIYFTELLGLAFGCASEQLGLDRHFVDPLAVLKRKGLA</sequence>
<evidence type="ECO:0000259" key="2">
    <source>
        <dbReference type="Pfam" id="PF02754"/>
    </source>
</evidence>
<accession>A0A9D6Z226</accession>
<feature type="domain" description="Cysteine-rich" evidence="2">
    <location>
        <begin position="3"/>
        <end position="85"/>
    </location>
</feature>